<dbReference type="STRING" id="595536.GCA_000178815_02450"/>
<evidence type="ECO:0000313" key="1">
    <source>
        <dbReference type="EMBL" id="ATQ68793.1"/>
    </source>
</evidence>
<name>A0A2D2D1C1_METT3</name>
<dbReference type="RefSeq" id="WP_003615241.1">
    <property type="nucleotide sequence ID" value="NZ_ADVE02000001.1"/>
</dbReference>
<dbReference type="Proteomes" id="UP000230709">
    <property type="component" value="Chromosome"/>
</dbReference>
<protein>
    <recommendedName>
        <fullName evidence="3">DUF2946 domain-containing protein</fullName>
    </recommendedName>
</protein>
<reference evidence="2" key="1">
    <citation type="submission" date="2017-10" db="EMBL/GenBank/DDBJ databases">
        <title>Completed PacBio SMRT sequence of Methylosinus trichosporium OB3b reveals presence of a third large plasmid.</title>
        <authorList>
            <person name="Charles T.C."/>
            <person name="Lynch M.D.J."/>
            <person name="Heil J.R."/>
            <person name="Cheng J."/>
        </authorList>
    </citation>
    <scope>NUCLEOTIDE SEQUENCE [LARGE SCALE GENOMIC DNA]</scope>
    <source>
        <strain evidence="2">OB3b</strain>
    </source>
</reference>
<evidence type="ECO:0008006" key="3">
    <source>
        <dbReference type="Google" id="ProtNLM"/>
    </source>
</evidence>
<dbReference type="AlphaFoldDB" id="A0A2D2D1C1"/>
<organism evidence="1 2">
    <name type="scientific">Methylosinus trichosporium (strain ATCC 35070 / NCIMB 11131 / UNIQEM 75 / OB3b)</name>
    <dbReference type="NCBI Taxonomy" id="595536"/>
    <lineage>
        <taxon>Bacteria</taxon>
        <taxon>Pseudomonadati</taxon>
        <taxon>Pseudomonadota</taxon>
        <taxon>Alphaproteobacteria</taxon>
        <taxon>Hyphomicrobiales</taxon>
        <taxon>Methylocystaceae</taxon>
        <taxon>Methylosinus</taxon>
    </lineage>
</organism>
<dbReference type="EMBL" id="CP023737">
    <property type="protein sequence ID" value="ATQ68793.1"/>
    <property type="molecule type" value="Genomic_DNA"/>
</dbReference>
<sequence length="137" mass="13927">MTIARSSHFRRSGVWRASLVLALVAILALLPSLLSTAAARVFADPGAHVGEALAGCRVASLDKLPLHGGGDHSDACRFCLGSPCAGQALVPNGGVSVTFTCIAHGRAIDPARAVPVAIEATSGWGSSWTAQAPPAFD</sequence>
<proteinExistence type="predicted"/>
<keyword evidence="2" id="KW-1185">Reference proteome</keyword>
<gene>
    <name evidence="1" type="ORF">CQW49_13565</name>
</gene>
<evidence type="ECO:0000313" key="2">
    <source>
        <dbReference type="Proteomes" id="UP000230709"/>
    </source>
</evidence>
<dbReference type="KEGG" id="mtw:CQW49_13565"/>
<accession>A0A2D2D1C1</accession>